<dbReference type="Proteomes" id="UP001153148">
    <property type="component" value="Unassembled WGS sequence"/>
</dbReference>
<dbReference type="PANTHER" id="PTHR45632">
    <property type="entry name" value="LD33804P"/>
    <property type="match status" value="1"/>
</dbReference>
<proteinExistence type="predicted"/>
<dbReference type="PANTHER" id="PTHR45632:SF17">
    <property type="entry name" value="KELCH-LIKE PROTEIN 31"/>
    <property type="match status" value="1"/>
</dbReference>
<evidence type="ECO:0000313" key="3">
    <source>
        <dbReference type="Proteomes" id="UP001153148"/>
    </source>
</evidence>
<dbReference type="SUPFAM" id="SSF117281">
    <property type="entry name" value="Kelch motif"/>
    <property type="match status" value="1"/>
</dbReference>
<gene>
    <name evidence="2" type="ORF">TPAB3V08_LOCUS9779</name>
</gene>
<evidence type="ECO:0008006" key="4">
    <source>
        <dbReference type="Google" id="ProtNLM"/>
    </source>
</evidence>
<keyword evidence="1" id="KW-0880">Kelch repeat</keyword>
<dbReference type="EMBL" id="CAJPIN010022630">
    <property type="protein sequence ID" value="CAG2062831.1"/>
    <property type="molecule type" value="Genomic_DNA"/>
</dbReference>
<evidence type="ECO:0000313" key="2">
    <source>
        <dbReference type="EMBL" id="CAG2062831.1"/>
    </source>
</evidence>
<feature type="non-terminal residue" evidence="2">
    <location>
        <position position="177"/>
    </location>
</feature>
<dbReference type="Pfam" id="PF01344">
    <property type="entry name" value="Kelch_1"/>
    <property type="match status" value="2"/>
</dbReference>
<dbReference type="Gene3D" id="1.25.40.420">
    <property type="match status" value="1"/>
</dbReference>
<feature type="non-terminal residue" evidence="2">
    <location>
        <position position="1"/>
    </location>
</feature>
<keyword evidence="3" id="KW-1185">Reference proteome</keyword>
<accession>A0ABN7P813</accession>
<comment type="caution">
    <text evidence="2">The sequence shown here is derived from an EMBL/GenBank/DDBJ whole genome shotgun (WGS) entry which is preliminary data.</text>
</comment>
<protein>
    <recommendedName>
        <fullName evidence="4">Kelch-like protein 5</fullName>
    </recommendedName>
</protein>
<name>A0ABN7P813_TIMPD</name>
<evidence type="ECO:0000256" key="1">
    <source>
        <dbReference type="ARBA" id="ARBA00022441"/>
    </source>
</evidence>
<dbReference type="Gene3D" id="2.120.10.80">
    <property type="entry name" value="Kelch-type beta propeller"/>
    <property type="match status" value="1"/>
</dbReference>
<dbReference type="SMART" id="SM00612">
    <property type="entry name" value="Kelch"/>
    <property type="match status" value="2"/>
</dbReference>
<sequence length="177" mass="19446">VLQHVRLPLLSPKFLVGTVGSDLLVRSDEACRDLVDEAKNYLLLPQERPLMQGPRTRPRKPTRRGELVGGAVVMPLLQWSVLTLKSSDWKMVAPMSKRRCGVGVAVLNDLLYAVGGHDGQSYLNSIERYDPQTNQWSCDVAPTTSCRTSVGVAVLDGFLYAVGGQDGVQCLNHVERC</sequence>
<dbReference type="InterPro" id="IPR015915">
    <property type="entry name" value="Kelch-typ_b-propeller"/>
</dbReference>
<dbReference type="InterPro" id="IPR006652">
    <property type="entry name" value="Kelch_1"/>
</dbReference>
<reference evidence="2" key="1">
    <citation type="submission" date="2021-03" db="EMBL/GenBank/DDBJ databases">
        <authorList>
            <person name="Tran Van P."/>
        </authorList>
    </citation>
    <scope>NUCLEOTIDE SEQUENCE</scope>
</reference>
<organism evidence="2 3">
    <name type="scientific">Timema podura</name>
    <name type="common">Walking stick</name>
    <dbReference type="NCBI Taxonomy" id="61482"/>
    <lineage>
        <taxon>Eukaryota</taxon>
        <taxon>Metazoa</taxon>
        <taxon>Ecdysozoa</taxon>
        <taxon>Arthropoda</taxon>
        <taxon>Hexapoda</taxon>
        <taxon>Insecta</taxon>
        <taxon>Pterygota</taxon>
        <taxon>Neoptera</taxon>
        <taxon>Polyneoptera</taxon>
        <taxon>Phasmatodea</taxon>
        <taxon>Timematodea</taxon>
        <taxon>Timematoidea</taxon>
        <taxon>Timematidae</taxon>
        <taxon>Timema</taxon>
    </lineage>
</organism>